<reference evidence="8 9" key="1">
    <citation type="journal article" date="2015" name="Fungal Genet. Biol.">
        <title>Evolution of novel wood decay mechanisms in Agaricales revealed by the genome sequences of Fistulina hepatica and Cylindrobasidium torrendii.</title>
        <authorList>
            <person name="Floudas D."/>
            <person name="Held B.W."/>
            <person name="Riley R."/>
            <person name="Nagy L.G."/>
            <person name="Koehler G."/>
            <person name="Ransdell A.S."/>
            <person name="Younus H."/>
            <person name="Chow J."/>
            <person name="Chiniquy J."/>
            <person name="Lipzen A."/>
            <person name="Tritt A."/>
            <person name="Sun H."/>
            <person name="Haridas S."/>
            <person name="LaButti K."/>
            <person name="Ohm R.A."/>
            <person name="Kues U."/>
            <person name="Blanchette R.A."/>
            <person name="Grigoriev I.V."/>
            <person name="Minto R.E."/>
            <person name="Hibbett D.S."/>
        </authorList>
    </citation>
    <scope>NUCLEOTIDE SEQUENCE [LARGE SCALE GENOMIC DNA]</scope>
    <source>
        <strain evidence="8 9">ATCC 64428</strain>
    </source>
</reference>
<feature type="non-terminal residue" evidence="8">
    <location>
        <position position="180"/>
    </location>
</feature>
<name>A0A0D7AIJ6_9AGAR</name>
<comment type="similarity">
    <text evidence="2 6">Belongs to the C1D family.</text>
</comment>
<evidence type="ECO:0000256" key="3">
    <source>
        <dbReference type="ARBA" id="ARBA00022552"/>
    </source>
</evidence>
<keyword evidence="4 6" id="KW-0694">RNA-binding</keyword>
<dbReference type="InterPro" id="IPR007146">
    <property type="entry name" value="Sas10/Utp3/C1D"/>
</dbReference>
<evidence type="ECO:0000256" key="5">
    <source>
        <dbReference type="ARBA" id="ARBA00023242"/>
    </source>
</evidence>
<keyword evidence="9" id="KW-1185">Reference proteome</keyword>
<comment type="subcellular location">
    <subcellularLocation>
        <location evidence="1 6">Nucleus</location>
    </subcellularLocation>
</comment>
<comment type="function">
    <text evidence="6">Required for exosome-dependent processing of pre-rRNA and small nucleolar RNA (snRNA) precursors. Involved in processing of 35S pre-rRNA at the A0, A1 and A2 sites.</text>
</comment>
<dbReference type="PANTHER" id="PTHR15341:SF3">
    <property type="entry name" value="NUCLEAR NUCLEIC ACID-BINDING PROTEIN C1D"/>
    <property type="match status" value="1"/>
</dbReference>
<keyword evidence="5 6" id="KW-0539">Nucleus</keyword>
<evidence type="ECO:0000256" key="7">
    <source>
        <dbReference type="SAM" id="MobiDB-lite"/>
    </source>
</evidence>
<proteinExistence type="inferred from homology"/>
<keyword evidence="3 6" id="KW-0698">rRNA processing</keyword>
<feature type="non-terminal residue" evidence="8">
    <location>
        <position position="1"/>
    </location>
</feature>
<accession>A0A0D7AIJ6</accession>
<evidence type="ECO:0000256" key="1">
    <source>
        <dbReference type="ARBA" id="ARBA00004123"/>
    </source>
</evidence>
<feature type="region of interest" description="Disordered" evidence="7">
    <location>
        <begin position="159"/>
        <end position="180"/>
    </location>
</feature>
<feature type="compositionally biased region" description="Acidic residues" evidence="7">
    <location>
        <begin position="168"/>
        <end position="180"/>
    </location>
</feature>
<dbReference type="EMBL" id="KN881675">
    <property type="protein sequence ID" value="KIY50673.1"/>
    <property type="molecule type" value="Genomic_DNA"/>
</dbReference>
<evidence type="ECO:0000256" key="6">
    <source>
        <dbReference type="RuleBase" id="RU368003"/>
    </source>
</evidence>
<dbReference type="GO" id="GO:0005730">
    <property type="term" value="C:nucleolus"/>
    <property type="evidence" value="ECO:0007669"/>
    <property type="project" value="TreeGrafter"/>
</dbReference>
<gene>
    <name evidence="8" type="ORF">FISHEDRAFT_11184</name>
</gene>
<dbReference type="PANTHER" id="PTHR15341">
    <property type="entry name" value="SUN-COR STEROID HORMONE RECEPTOR CO-REPRESSOR"/>
    <property type="match status" value="1"/>
</dbReference>
<evidence type="ECO:0000256" key="2">
    <source>
        <dbReference type="ARBA" id="ARBA00009154"/>
    </source>
</evidence>
<dbReference type="OrthoDB" id="1421013at2759"/>
<protein>
    <recommendedName>
        <fullName evidence="6">Exosome complex protein</fullName>
    </recommendedName>
</protein>
<dbReference type="GO" id="GO:0003677">
    <property type="term" value="F:DNA binding"/>
    <property type="evidence" value="ECO:0007669"/>
    <property type="project" value="TreeGrafter"/>
</dbReference>
<evidence type="ECO:0000313" key="9">
    <source>
        <dbReference type="Proteomes" id="UP000054144"/>
    </source>
</evidence>
<dbReference type="GO" id="GO:0010468">
    <property type="term" value="P:regulation of gene expression"/>
    <property type="evidence" value="ECO:0007669"/>
    <property type="project" value="TreeGrafter"/>
</dbReference>
<dbReference type="GO" id="GO:0000460">
    <property type="term" value="P:maturation of 5.8S rRNA"/>
    <property type="evidence" value="ECO:0007669"/>
    <property type="project" value="TreeGrafter"/>
</dbReference>
<dbReference type="GO" id="GO:0000178">
    <property type="term" value="C:exosome (RNase complex)"/>
    <property type="evidence" value="ECO:0007669"/>
    <property type="project" value="TreeGrafter"/>
</dbReference>
<sequence>ETRRAKATIAALSNVLGQLESQIEPLLLQPLAETVIGLEPIQQIKLQTVIPYVVYDLIFIYLKTRGINPLTHPVVAELARIKQYFDKIKGAENPETKRMAIDKEAAGRFIKHAIAQAKAGAPHSATDIMQSTSNTGGSGNAAVPAKVTVKMRAREAYLRELSQRGDASDEDMEDLPDFED</sequence>
<dbReference type="GO" id="GO:0003723">
    <property type="term" value="F:RNA binding"/>
    <property type="evidence" value="ECO:0007669"/>
    <property type="project" value="UniProtKB-UniRule"/>
</dbReference>
<organism evidence="8 9">
    <name type="scientific">Fistulina hepatica ATCC 64428</name>
    <dbReference type="NCBI Taxonomy" id="1128425"/>
    <lineage>
        <taxon>Eukaryota</taxon>
        <taxon>Fungi</taxon>
        <taxon>Dikarya</taxon>
        <taxon>Basidiomycota</taxon>
        <taxon>Agaricomycotina</taxon>
        <taxon>Agaricomycetes</taxon>
        <taxon>Agaricomycetidae</taxon>
        <taxon>Agaricales</taxon>
        <taxon>Fistulinaceae</taxon>
        <taxon>Fistulina</taxon>
    </lineage>
</organism>
<dbReference type="Proteomes" id="UP000054144">
    <property type="component" value="Unassembled WGS sequence"/>
</dbReference>
<dbReference type="InterPro" id="IPR011082">
    <property type="entry name" value="Exosome-assoc_fac/DNA_repair"/>
</dbReference>
<evidence type="ECO:0000256" key="4">
    <source>
        <dbReference type="ARBA" id="ARBA00022884"/>
    </source>
</evidence>
<dbReference type="Pfam" id="PF04000">
    <property type="entry name" value="Sas10_Utp3"/>
    <property type="match status" value="1"/>
</dbReference>
<evidence type="ECO:0000313" key="8">
    <source>
        <dbReference type="EMBL" id="KIY50673.1"/>
    </source>
</evidence>
<dbReference type="AlphaFoldDB" id="A0A0D7AIJ6"/>